<dbReference type="Proteomes" id="UP001163846">
    <property type="component" value="Unassembled WGS sequence"/>
</dbReference>
<reference evidence="1" key="1">
    <citation type="submission" date="2022-08" db="EMBL/GenBank/DDBJ databases">
        <authorList>
            <consortium name="DOE Joint Genome Institute"/>
            <person name="Min B."/>
            <person name="Riley R."/>
            <person name="Sierra-Patev S."/>
            <person name="Naranjo-Ortiz M."/>
            <person name="Looney B."/>
            <person name="Konkel Z."/>
            <person name="Slot J.C."/>
            <person name="Sakamoto Y."/>
            <person name="Steenwyk J.L."/>
            <person name="Rokas A."/>
            <person name="Carro J."/>
            <person name="Camarero S."/>
            <person name="Ferreira P."/>
            <person name="Molpeceres G."/>
            <person name="Ruiz-Duenas F.J."/>
            <person name="Serrano A."/>
            <person name="Henrissat B."/>
            <person name="Drula E."/>
            <person name="Hughes K.W."/>
            <person name="Mata J.L."/>
            <person name="Ishikawa N.K."/>
            <person name="Vargas-Isla R."/>
            <person name="Ushijima S."/>
            <person name="Smith C.A."/>
            <person name="Ahrendt S."/>
            <person name="Andreopoulos W."/>
            <person name="He G."/>
            <person name="Labutti K."/>
            <person name="Lipzen A."/>
            <person name="Ng V."/>
            <person name="Sandor L."/>
            <person name="Barry K."/>
            <person name="Martinez A.T."/>
            <person name="Xiao Y."/>
            <person name="Gibbons J.G."/>
            <person name="Terashima K."/>
            <person name="Hibbett D.S."/>
            <person name="Grigoriev I.V."/>
        </authorList>
    </citation>
    <scope>NUCLEOTIDE SEQUENCE</scope>
    <source>
        <strain evidence="1">TFB9207</strain>
    </source>
</reference>
<accession>A0AA38PEF4</accession>
<dbReference type="EMBL" id="MU806050">
    <property type="protein sequence ID" value="KAJ3841153.1"/>
    <property type="molecule type" value="Genomic_DNA"/>
</dbReference>
<dbReference type="AlphaFoldDB" id="A0AA38PEF4"/>
<organism evidence="1 2">
    <name type="scientific">Lentinula raphanica</name>
    <dbReference type="NCBI Taxonomy" id="153919"/>
    <lineage>
        <taxon>Eukaryota</taxon>
        <taxon>Fungi</taxon>
        <taxon>Dikarya</taxon>
        <taxon>Basidiomycota</taxon>
        <taxon>Agaricomycotina</taxon>
        <taxon>Agaricomycetes</taxon>
        <taxon>Agaricomycetidae</taxon>
        <taxon>Agaricales</taxon>
        <taxon>Marasmiineae</taxon>
        <taxon>Omphalotaceae</taxon>
        <taxon>Lentinula</taxon>
    </lineage>
</organism>
<evidence type="ECO:0000313" key="2">
    <source>
        <dbReference type="Proteomes" id="UP001163846"/>
    </source>
</evidence>
<evidence type="ECO:0000313" key="1">
    <source>
        <dbReference type="EMBL" id="KAJ3841153.1"/>
    </source>
</evidence>
<feature type="non-terminal residue" evidence="1">
    <location>
        <position position="1"/>
    </location>
</feature>
<comment type="caution">
    <text evidence="1">The sequence shown here is derived from an EMBL/GenBank/DDBJ whole genome shotgun (WGS) entry which is preliminary data.</text>
</comment>
<protein>
    <recommendedName>
        <fullName evidence="3">Carbohydrate-binding module family 19 domain-containing protein</fullName>
    </recommendedName>
</protein>
<gene>
    <name evidence="1" type="ORF">F5878DRAFT_501537</name>
</gene>
<name>A0AA38PEF4_9AGAR</name>
<feature type="non-terminal residue" evidence="1">
    <location>
        <position position="85"/>
    </location>
</feature>
<keyword evidence="2" id="KW-1185">Reference proteome</keyword>
<sequence>NGLLAQQQNAAFAAMTVNSTCTAGQDACIDGSFAQCTGSTFSMTPCSSGLSCFALPLLNSNGTSISCDTQADAEARIQATGVDGG</sequence>
<proteinExistence type="predicted"/>
<evidence type="ECO:0008006" key="3">
    <source>
        <dbReference type="Google" id="ProtNLM"/>
    </source>
</evidence>